<sequence length="289" mass="31930">MYNYLDYNEILKISLLSRQFHDEGVEKYLPWSVRHRAVAQAESKSPLNGQRACYLCFRMKDPGQFHKSKRSSPMPSHARVIQRDVYTGQRVFESESETTLGLGSNSIMQQQQQLPPAPMSPVSPVSPISPIIGMGGLGMGINSYLFSAAMDSAAGVRTAGGSSMAGIEGLGGMGSMGYMADMGHMENMGNMSSLSVPTNVVVSPIVVHRRYQRWRPHAPGAEVGQVESFRSYCIQCALQTHLAVPGKLFESRTGLWMWVCSCRIAWSRDDVQRCPNCNRAAVYRDAVVR</sequence>
<proteinExistence type="predicted"/>
<keyword evidence="2" id="KW-1185">Reference proteome</keyword>
<dbReference type="Proteomes" id="UP001642406">
    <property type="component" value="Unassembled WGS sequence"/>
</dbReference>
<organism evidence="1 2">
    <name type="scientific">Sporothrix bragantina</name>
    <dbReference type="NCBI Taxonomy" id="671064"/>
    <lineage>
        <taxon>Eukaryota</taxon>
        <taxon>Fungi</taxon>
        <taxon>Dikarya</taxon>
        <taxon>Ascomycota</taxon>
        <taxon>Pezizomycotina</taxon>
        <taxon>Sordariomycetes</taxon>
        <taxon>Sordariomycetidae</taxon>
        <taxon>Ophiostomatales</taxon>
        <taxon>Ophiostomataceae</taxon>
        <taxon>Sporothrix</taxon>
    </lineage>
</organism>
<evidence type="ECO:0000313" key="1">
    <source>
        <dbReference type="EMBL" id="CAK7215817.1"/>
    </source>
</evidence>
<evidence type="ECO:0000313" key="2">
    <source>
        <dbReference type="Proteomes" id="UP001642406"/>
    </source>
</evidence>
<accession>A0ABP0B883</accession>
<protein>
    <recommendedName>
        <fullName evidence="3">RING-type domain-containing protein</fullName>
    </recommendedName>
</protein>
<dbReference type="EMBL" id="CAWUHC010000015">
    <property type="protein sequence ID" value="CAK7215817.1"/>
    <property type="molecule type" value="Genomic_DNA"/>
</dbReference>
<name>A0ABP0B883_9PEZI</name>
<comment type="caution">
    <text evidence="1">The sequence shown here is derived from an EMBL/GenBank/DDBJ whole genome shotgun (WGS) entry which is preliminary data.</text>
</comment>
<gene>
    <name evidence="1" type="ORF">SBRCBS47491_002612</name>
</gene>
<evidence type="ECO:0008006" key="3">
    <source>
        <dbReference type="Google" id="ProtNLM"/>
    </source>
</evidence>
<reference evidence="1 2" key="1">
    <citation type="submission" date="2024-01" db="EMBL/GenBank/DDBJ databases">
        <authorList>
            <person name="Allen C."/>
            <person name="Tagirdzhanova G."/>
        </authorList>
    </citation>
    <scope>NUCLEOTIDE SEQUENCE [LARGE SCALE GENOMIC DNA]</scope>
</reference>